<dbReference type="Proteomes" id="UP000016584">
    <property type="component" value="Unassembled WGS sequence"/>
</dbReference>
<name>U2HYN4_9SPHI</name>
<sequence>MALVLVVLVSLGQAQTKEETITWIKEKFEKYHEIQGYTKANYKSSYDELTYSLVITPCNIELHYGVKENLNELGRIVA</sequence>
<dbReference type="STRING" id="1346330.M472_18020"/>
<keyword evidence="2" id="KW-1185">Reference proteome</keyword>
<reference evidence="1 2" key="1">
    <citation type="journal article" date="2013" name="Genome Announc.">
        <title>The Draft Genome Sequence of Sphingomonas paucimobilis Strain HER1398 (Proteobacteria), Host to the Giant PAU Phage, Indicates That It Is a Member of the Genus Sphingobacterium (Bacteroidetes).</title>
        <authorList>
            <person name="White R.A.III."/>
            <person name="Suttle C.A."/>
        </authorList>
    </citation>
    <scope>NUCLEOTIDE SEQUENCE [LARGE SCALE GENOMIC DNA]</scope>
    <source>
        <strain evidence="1 2">HER1398</strain>
    </source>
</reference>
<proteinExistence type="predicted"/>
<accession>U2HYN4</accession>
<gene>
    <name evidence="1" type="ORF">M472_18020</name>
</gene>
<evidence type="ECO:0000313" key="2">
    <source>
        <dbReference type="Proteomes" id="UP000016584"/>
    </source>
</evidence>
<evidence type="ECO:0000313" key="1">
    <source>
        <dbReference type="EMBL" id="ERJ60657.1"/>
    </source>
</evidence>
<organism evidence="1 2">
    <name type="scientific">Sphingobacterium paucimobilis HER1398</name>
    <dbReference type="NCBI Taxonomy" id="1346330"/>
    <lineage>
        <taxon>Bacteria</taxon>
        <taxon>Pseudomonadati</taxon>
        <taxon>Bacteroidota</taxon>
        <taxon>Sphingobacteriia</taxon>
        <taxon>Sphingobacteriales</taxon>
        <taxon>Sphingobacteriaceae</taxon>
        <taxon>Sphingobacterium</taxon>
    </lineage>
</organism>
<dbReference type="AlphaFoldDB" id="U2HYN4"/>
<comment type="caution">
    <text evidence="1">The sequence shown here is derived from an EMBL/GenBank/DDBJ whole genome shotgun (WGS) entry which is preliminary data.</text>
</comment>
<protein>
    <submittedName>
        <fullName evidence="1">Uncharacterized protein</fullName>
    </submittedName>
</protein>
<dbReference type="PATRIC" id="fig|1346330.5.peg.562"/>
<dbReference type="EMBL" id="ATDL01000004">
    <property type="protein sequence ID" value="ERJ60657.1"/>
    <property type="molecule type" value="Genomic_DNA"/>
</dbReference>